<gene>
    <name evidence="3" type="ORF">SAMN04488543_1887</name>
</gene>
<evidence type="ECO:0000256" key="2">
    <source>
        <dbReference type="RuleBase" id="RU000363"/>
    </source>
</evidence>
<keyword evidence="4" id="KW-1185">Reference proteome</keyword>
<dbReference type="AlphaFoldDB" id="A0A1H1SXJ3"/>
<dbReference type="RefSeq" id="WP_091412359.1">
    <property type="nucleotide sequence ID" value="NZ_LT629749.1"/>
</dbReference>
<accession>A0A1H1SXJ3</accession>
<dbReference type="SUPFAM" id="SSF51735">
    <property type="entry name" value="NAD(P)-binding Rossmann-fold domains"/>
    <property type="match status" value="1"/>
</dbReference>
<dbReference type="GO" id="GO:0032787">
    <property type="term" value="P:monocarboxylic acid metabolic process"/>
    <property type="evidence" value="ECO:0007669"/>
    <property type="project" value="UniProtKB-ARBA"/>
</dbReference>
<dbReference type="Gene3D" id="3.40.50.720">
    <property type="entry name" value="NAD(P)-binding Rossmann-like Domain"/>
    <property type="match status" value="1"/>
</dbReference>
<reference evidence="3 4" key="1">
    <citation type="submission" date="2016-10" db="EMBL/GenBank/DDBJ databases">
        <authorList>
            <person name="de Groot N.N."/>
        </authorList>
    </citation>
    <scope>NUCLEOTIDE SEQUENCE [LARGE SCALE GENOMIC DNA]</scope>
    <source>
        <strain evidence="3 4">DSM 21741</strain>
    </source>
</reference>
<name>A0A1H1SXJ3_9ACTN</name>
<dbReference type="InterPro" id="IPR020904">
    <property type="entry name" value="Sc_DH/Rdtase_CS"/>
</dbReference>
<proteinExistence type="inferred from homology"/>
<dbReference type="STRING" id="546871.SAMN04488543_1887"/>
<comment type="similarity">
    <text evidence="1 2">Belongs to the short-chain dehydrogenases/reductases (SDR) family.</text>
</comment>
<dbReference type="Proteomes" id="UP000199092">
    <property type="component" value="Chromosome I"/>
</dbReference>
<dbReference type="PANTHER" id="PTHR42879">
    <property type="entry name" value="3-OXOACYL-(ACYL-CARRIER-PROTEIN) REDUCTASE"/>
    <property type="match status" value="1"/>
</dbReference>
<dbReference type="PRINTS" id="PR00081">
    <property type="entry name" value="GDHRDH"/>
</dbReference>
<sequence>MDLQLAGKRAFISGSTQGIGYATAQAVAAEGVAVVLHGRTSGRVEEAVARLRAEEHGVAVSGVAGDFADDTQVREVLGALSAVDILINNVGLFEVKPFAEVTDEDWQLFFDVNVMSAVRLSRQLLPEMLARGWGRIVFVSSESGVNVPADMLHYGVTKAALLALSNGLAKLTRGTEVTVNALVGGPTYSDGVATAVRSIAETQGVSEADLKAAIARGNTTSLVQRFLEPAELASFTTYLASPLSAATNGSALRADGGTLVQLL</sequence>
<dbReference type="InterPro" id="IPR002347">
    <property type="entry name" value="SDR_fam"/>
</dbReference>
<dbReference type="Pfam" id="PF00106">
    <property type="entry name" value="adh_short"/>
    <property type="match status" value="1"/>
</dbReference>
<dbReference type="InterPro" id="IPR036291">
    <property type="entry name" value="NAD(P)-bd_dom_sf"/>
</dbReference>
<dbReference type="OrthoDB" id="9786435at2"/>
<dbReference type="InterPro" id="IPR050259">
    <property type="entry name" value="SDR"/>
</dbReference>
<evidence type="ECO:0000256" key="1">
    <source>
        <dbReference type="ARBA" id="ARBA00006484"/>
    </source>
</evidence>
<dbReference type="PROSITE" id="PS00061">
    <property type="entry name" value="ADH_SHORT"/>
    <property type="match status" value="1"/>
</dbReference>
<evidence type="ECO:0000313" key="4">
    <source>
        <dbReference type="Proteomes" id="UP000199092"/>
    </source>
</evidence>
<dbReference type="EMBL" id="LT629749">
    <property type="protein sequence ID" value="SDS52119.1"/>
    <property type="molecule type" value="Genomic_DNA"/>
</dbReference>
<organism evidence="3 4">
    <name type="scientific">Friedmanniella luteola</name>
    <dbReference type="NCBI Taxonomy" id="546871"/>
    <lineage>
        <taxon>Bacteria</taxon>
        <taxon>Bacillati</taxon>
        <taxon>Actinomycetota</taxon>
        <taxon>Actinomycetes</taxon>
        <taxon>Propionibacteriales</taxon>
        <taxon>Nocardioidaceae</taxon>
        <taxon>Friedmanniella</taxon>
    </lineage>
</organism>
<protein>
    <submittedName>
        <fullName evidence="3">Short-chain dehydrogenase</fullName>
    </submittedName>
</protein>
<evidence type="ECO:0000313" key="3">
    <source>
        <dbReference type="EMBL" id="SDS52119.1"/>
    </source>
</evidence>
<dbReference type="CDD" id="cd05233">
    <property type="entry name" value="SDR_c"/>
    <property type="match status" value="1"/>
</dbReference>
<dbReference type="PRINTS" id="PR00080">
    <property type="entry name" value="SDRFAMILY"/>
</dbReference>